<accession>A0ABU6S2B9</accession>
<sequence>MNFLKQAGQILVRASPFSNSLNRRIPKLQRPSRLRVTASTHRLIQNSSKLNRVRNRALPFTHLLSHLQLLHKQRSIHKLVRRHRPRQHRHTGNHRFYHRVPPAVTHKRPNRHVSQYNNLRGPPPYNQTPPSRPILKPRQKINAPIVPSFFHRPHEVDPTFLQSRTNRNRLFLREHDVASKTQIHHLALVSLIEPRNDVVYRNRTRSASLRHKRLVVYRK</sequence>
<dbReference type="Proteomes" id="UP001341840">
    <property type="component" value="Unassembled WGS sequence"/>
</dbReference>
<dbReference type="EMBL" id="JASCZI010060419">
    <property type="protein sequence ID" value="MED6130567.1"/>
    <property type="molecule type" value="Genomic_DNA"/>
</dbReference>
<proteinExistence type="predicted"/>
<name>A0ABU6S2B9_9FABA</name>
<organism evidence="1 2">
    <name type="scientific">Stylosanthes scabra</name>
    <dbReference type="NCBI Taxonomy" id="79078"/>
    <lineage>
        <taxon>Eukaryota</taxon>
        <taxon>Viridiplantae</taxon>
        <taxon>Streptophyta</taxon>
        <taxon>Embryophyta</taxon>
        <taxon>Tracheophyta</taxon>
        <taxon>Spermatophyta</taxon>
        <taxon>Magnoliopsida</taxon>
        <taxon>eudicotyledons</taxon>
        <taxon>Gunneridae</taxon>
        <taxon>Pentapetalae</taxon>
        <taxon>rosids</taxon>
        <taxon>fabids</taxon>
        <taxon>Fabales</taxon>
        <taxon>Fabaceae</taxon>
        <taxon>Papilionoideae</taxon>
        <taxon>50 kb inversion clade</taxon>
        <taxon>dalbergioids sensu lato</taxon>
        <taxon>Dalbergieae</taxon>
        <taxon>Pterocarpus clade</taxon>
        <taxon>Stylosanthes</taxon>
    </lineage>
</organism>
<comment type="caution">
    <text evidence="1">The sequence shown here is derived from an EMBL/GenBank/DDBJ whole genome shotgun (WGS) entry which is preliminary data.</text>
</comment>
<evidence type="ECO:0000313" key="2">
    <source>
        <dbReference type="Proteomes" id="UP001341840"/>
    </source>
</evidence>
<reference evidence="1 2" key="1">
    <citation type="journal article" date="2023" name="Plants (Basel)">
        <title>Bridging the Gap: Combining Genomics and Transcriptomics Approaches to Understand Stylosanthes scabra, an Orphan Legume from the Brazilian Caatinga.</title>
        <authorList>
            <person name="Ferreira-Neto J.R.C."/>
            <person name="da Silva M.D."/>
            <person name="Binneck E."/>
            <person name="de Melo N.F."/>
            <person name="da Silva R.H."/>
            <person name="de Melo A.L.T.M."/>
            <person name="Pandolfi V."/>
            <person name="Bustamante F.O."/>
            <person name="Brasileiro-Vidal A.C."/>
            <person name="Benko-Iseppon A.M."/>
        </authorList>
    </citation>
    <scope>NUCLEOTIDE SEQUENCE [LARGE SCALE GENOMIC DNA]</scope>
    <source>
        <tissue evidence="1">Leaves</tissue>
    </source>
</reference>
<keyword evidence="2" id="KW-1185">Reference proteome</keyword>
<gene>
    <name evidence="1" type="ORF">PIB30_002161</name>
</gene>
<evidence type="ECO:0000313" key="1">
    <source>
        <dbReference type="EMBL" id="MED6130567.1"/>
    </source>
</evidence>
<protein>
    <submittedName>
        <fullName evidence="1">Uncharacterized protein</fullName>
    </submittedName>
</protein>